<dbReference type="AlphaFoldDB" id="A0A9X2FY40"/>
<reference evidence="3" key="1">
    <citation type="submission" date="2022-06" db="EMBL/GenBank/DDBJ databases">
        <title>Genomic Encyclopedia of Archaeal and Bacterial Type Strains, Phase II (KMG-II): from individual species to whole genera.</title>
        <authorList>
            <person name="Goeker M."/>
        </authorList>
    </citation>
    <scope>NUCLEOTIDE SEQUENCE</scope>
    <source>
        <strain evidence="3">DSM 26652</strain>
    </source>
</reference>
<feature type="region of interest" description="Disordered" evidence="1">
    <location>
        <begin position="72"/>
        <end position="106"/>
    </location>
</feature>
<dbReference type="Proteomes" id="UP001139493">
    <property type="component" value="Unassembled WGS sequence"/>
</dbReference>
<evidence type="ECO:0000313" key="4">
    <source>
        <dbReference type="Proteomes" id="UP001139493"/>
    </source>
</evidence>
<keyword evidence="4" id="KW-1185">Reference proteome</keyword>
<dbReference type="EMBL" id="JAMTCS010000001">
    <property type="protein sequence ID" value="MCP2263279.1"/>
    <property type="molecule type" value="Genomic_DNA"/>
</dbReference>
<comment type="caution">
    <text evidence="3">The sequence shown here is derived from an EMBL/GenBank/DDBJ whole genome shotgun (WGS) entry which is preliminary data.</text>
</comment>
<gene>
    <name evidence="3" type="ORF">APR03_000602</name>
</gene>
<name>A0A9X2FY40_9MICO</name>
<feature type="domain" description="DUF397" evidence="2">
    <location>
        <begin position="21"/>
        <end position="57"/>
    </location>
</feature>
<proteinExistence type="predicted"/>
<evidence type="ECO:0000256" key="1">
    <source>
        <dbReference type="SAM" id="MobiDB-lite"/>
    </source>
</evidence>
<organism evidence="3 4">
    <name type="scientific">Promicromonospora thailandica</name>
    <dbReference type="NCBI Taxonomy" id="765201"/>
    <lineage>
        <taxon>Bacteria</taxon>
        <taxon>Bacillati</taxon>
        <taxon>Actinomycetota</taxon>
        <taxon>Actinomycetes</taxon>
        <taxon>Micrococcales</taxon>
        <taxon>Promicromonosporaceae</taxon>
        <taxon>Promicromonospora</taxon>
    </lineage>
</organism>
<evidence type="ECO:0000313" key="3">
    <source>
        <dbReference type="EMBL" id="MCP2263279.1"/>
    </source>
</evidence>
<sequence length="106" mass="11608">MRGIVESAEVVFVDGDDVPVTHKHAEYMVVLRDADDPDGVALYYTPDEWEAFVLGVKDSEFDDLAEIAAVPPTDAPERPAEDGAAPERTFPWTGRPGLFEGSRTQS</sequence>
<dbReference type="InterPro" id="IPR007278">
    <property type="entry name" value="DUF397"/>
</dbReference>
<evidence type="ECO:0000259" key="2">
    <source>
        <dbReference type="Pfam" id="PF04149"/>
    </source>
</evidence>
<accession>A0A9X2FY40</accession>
<dbReference type="Pfam" id="PF04149">
    <property type="entry name" value="DUF397"/>
    <property type="match status" value="1"/>
</dbReference>
<protein>
    <recommendedName>
        <fullName evidence="2">DUF397 domain-containing protein</fullName>
    </recommendedName>
</protein>